<dbReference type="Gene3D" id="1.10.10.10">
    <property type="entry name" value="Winged helix-like DNA-binding domain superfamily/Winged helix DNA-binding domain"/>
    <property type="match status" value="1"/>
</dbReference>
<name>A0AA49JG65_9BACT</name>
<dbReference type="GO" id="GO:0003677">
    <property type="term" value="F:DNA binding"/>
    <property type="evidence" value="ECO:0007669"/>
    <property type="project" value="InterPro"/>
</dbReference>
<evidence type="ECO:0000256" key="4">
    <source>
        <dbReference type="ARBA" id="ARBA00023163"/>
    </source>
</evidence>
<keyword evidence="2" id="KW-0805">Transcription regulation</keyword>
<reference evidence="7" key="2">
    <citation type="journal article" date="2024" name="Antonie Van Leeuwenhoek">
        <title>Roseihalotalea indica gen. nov., sp. nov., a halophilic Bacteroidetes from mesopelagic Southwest Indian Ocean with higher carbohydrate metabolic potential.</title>
        <authorList>
            <person name="Chen B."/>
            <person name="Zhang M."/>
            <person name="Lin D."/>
            <person name="Ye J."/>
            <person name="Tang K."/>
        </authorList>
    </citation>
    <scope>NUCLEOTIDE SEQUENCE</scope>
    <source>
        <strain evidence="7">TK19036</strain>
    </source>
</reference>
<accession>A0AA49JG65</accession>
<organism evidence="7">
    <name type="scientific">Roseihalotalea indica</name>
    <dbReference type="NCBI Taxonomy" id="2867963"/>
    <lineage>
        <taxon>Bacteria</taxon>
        <taxon>Pseudomonadati</taxon>
        <taxon>Bacteroidota</taxon>
        <taxon>Cytophagia</taxon>
        <taxon>Cytophagales</taxon>
        <taxon>Catalimonadaceae</taxon>
        <taxon>Roseihalotalea</taxon>
    </lineage>
</organism>
<dbReference type="SUPFAM" id="SSF88946">
    <property type="entry name" value="Sigma2 domain of RNA polymerase sigma factors"/>
    <property type="match status" value="1"/>
</dbReference>
<evidence type="ECO:0000259" key="5">
    <source>
        <dbReference type="Pfam" id="PF04542"/>
    </source>
</evidence>
<dbReference type="NCBIfam" id="TIGR02937">
    <property type="entry name" value="sigma70-ECF"/>
    <property type="match status" value="1"/>
</dbReference>
<dbReference type="Pfam" id="PF04542">
    <property type="entry name" value="Sigma70_r2"/>
    <property type="match status" value="1"/>
</dbReference>
<dbReference type="InterPro" id="IPR013325">
    <property type="entry name" value="RNA_pol_sigma_r2"/>
</dbReference>
<keyword evidence="4" id="KW-0804">Transcription</keyword>
<feature type="domain" description="RNA polymerase sigma-70 region 2" evidence="5">
    <location>
        <begin position="30"/>
        <end position="95"/>
    </location>
</feature>
<dbReference type="Gene3D" id="1.10.1740.10">
    <property type="match status" value="1"/>
</dbReference>
<dbReference type="InterPro" id="IPR013324">
    <property type="entry name" value="RNA_pol_sigma_r3/r4-like"/>
</dbReference>
<evidence type="ECO:0000256" key="3">
    <source>
        <dbReference type="ARBA" id="ARBA00023082"/>
    </source>
</evidence>
<dbReference type="InterPro" id="IPR014284">
    <property type="entry name" value="RNA_pol_sigma-70_dom"/>
</dbReference>
<evidence type="ECO:0000259" key="6">
    <source>
        <dbReference type="Pfam" id="PF08281"/>
    </source>
</evidence>
<dbReference type="Pfam" id="PF08281">
    <property type="entry name" value="Sigma70_r4_2"/>
    <property type="match status" value="1"/>
</dbReference>
<protein>
    <submittedName>
        <fullName evidence="7">Sigma-70 family RNA polymerase sigma factor</fullName>
    </submittedName>
</protein>
<keyword evidence="3" id="KW-0731">Sigma factor</keyword>
<dbReference type="PANTHER" id="PTHR43133">
    <property type="entry name" value="RNA POLYMERASE ECF-TYPE SIGMA FACTO"/>
    <property type="match status" value="1"/>
</dbReference>
<sequence>MGLKIYQSRTLDELIDGLRKNDSRSQKMVYERFAPTMFAVSLRYVKDQDNAQDVLVKGFMKVFSNILQYKGDGSFEGWIRRIMVNEALMFLRKNKNMSVEVDIEEARDTAASTYDHLEAEDLLSLVQQLPIGYRTVFNLYAIEGYSHAEIANMLNISEGTSKSQLSRAKQLLRQLLDRLDPSYQDQIG</sequence>
<comment type="similarity">
    <text evidence="1">Belongs to the sigma-70 factor family. ECF subfamily.</text>
</comment>
<gene>
    <name evidence="7" type="ORF">K4G66_30205</name>
</gene>
<evidence type="ECO:0000256" key="1">
    <source>
        <dbReference type="ARBA" id="ARBA00010641"/>
    </source>
</evidence>
<dbReference type="GO" id="GO:0016987">
    <property type="term" value="F:sigma factor activity"/>
    <property type="evidence" value="ECO:0007669"/>
    <property type="project" value="UniProtKB-KW"/>
</dbReference>
<evidence type="ECO:0000313" key="7">
    <source>
        <dbReference type="EMBL" id="WKN36639.1"/>
    </source>
</evidence>
<dbReference type="InterPro" id="IPR036388">
    <property type="entry name" value="WH-like_DNA-bd_sf"/>
</dbReference>
<dbReference type="SUPFAM" id="SSF88659">
    <property type="entry name" value="Sigma3 and sigma4 domains of RNA polymerase sigma factors"/>
    <property type="match status" value="1"/>
</dbReference>
<dbReference type="EMBL" id="CP120682">
    <property type="protein sequence ID" value="WKN36639.1"/>
    <property type="molecule type" value="Genomic_DNA"/>
</dbReference>
<dbReference type="GO" id="GO:0006352">
    <property type="term" value="P:DNA-templated transcription initiation"/>
    <property type="evidence" value="ECO:0007669"/>
    <property type="project" value="InterPro"/>
</dbReference>
<dbReference type="CDD" id="cd06171">
    <property type="entry name" value="Sigma70_r4"/>
    <property type="match status" value="1"/>
</dbReference>
<dbReference type="InterPro" id="IPR007627">
    <property type="entry name" value="RNA_pol_sigma70_r2"/>
</dbReference>
<dbReference type="AlphaFoldDB" id="A0AA49JG65"/>
<evidence type="ECO:0000256" key="2">
    <source>
        <dbReference type="ARBA" id="ARBA00023015"/>
    </source>
</evidence>
<feature type="domain" description="RNA polymerase sigma factor 70 region 4 type 2" evidence="6">
    <location>
        <begin position="120"/>
        <end position="172"/>
    </location>
</feature>
<dbReference type="InterPro" id="IPR013249">
    <property type="entry name" value="RNA_pol_sigma70_r4_t2"/>
</dbReference>
<reference evidence="7" key="1">
    <citation type="journal article" date="2023" name="Comput. Struct. Biotechnol. J.">
        <title>Discovery of a novel marine Bacteroidetes with a rich repertoire of carbohydrate-active enzymes.</title>
        <authorList>
            <person name="Chen B."/>
            <person name="Liu G."/>
            <person name="Chen Q."/>
            <person name="Wang H."/>
            <person name="Liu L."/>
            <person name="Tang K."/>
        </authorList>
    </citation>
    <scope>NUCLEOTIDE SEQUENCE</scope>
    <source>
        <strain evidence="7">TK19036</strain>
    </source>
</reference>
<proteinExistence type="inferred from homology"/>
<dbReference type="InterPro" id="IPR039425">
    <property type="entry name" value="RNA_pol_sigma-70-like"/>
</dbReference>
<dbReference type="PANTHER" id="PTHR43133:SF46">
    <property type="entry name" value="RNA POLYMERASE SIGMA-70 FACTOR ECF SUBFAMILY"/>
    <property type="match status" value="1"/>
</dbReference>